<dbReference type="Pfam" id="PF12833">
    <property type="entry name" value="HTH_18"/>
    <property type="match status" value="1"/>
</dbReference>
<dbReference type="InterPro" id="IPR009057">
    <property type="entry name" value="Homeodomain-like_sf"/>
</dbReference>
<dbReference type="GO" id="GO:0043565">
    <property type="term" value="F:sequence-specific DNA binding"/>
    <property type="evidence" value="ECO:0007669"/>
    <property type="project" value="InterPro"/>
</dbReference>
<dbReference type="EMBL" id="SDWV01000002">
    <property type="protein sequence ID" value="RYC14296.1"/>
    <property type="molecule type" value="Genomic_DNA"/>
</dbReference>
<dbReference type="Proteomes" id="UP000291101">
    <property type="component" value="Unassembled WGS sequence"/>
</dbReference>
<dbReference type="RefSeq" id="WP_129424536.1">
    <property type="nucleotide sequence ID" value="NZ_SDWV01000002.1"/>
</dbReference>
<dbReference type="PROSITE" id="PS01124">
    <property type="entry name" value="HTH_ARAC_FAMILY_2"/>
    <property type="match status" value="1"/>
</dbReference>
<dbReference type="OrthoDB" id="5464689at2"/>
<keyword evidence="6" id="KW-1185">Reference proteome</keyword>
<keyword evidence="2" id="KW-0238">DNA-binding</keyword>
<dbReference type="SMART" id="SM00342">
    <property type="entry name" value="HTH_ARAC"/>
    <property type="match status" value="1"/>
</dbReference>
<organism evidence="5 6">
    <name type="scientific">Nocardioides zhouii</name>
    <dbReference type="NCBI Taxonomy" id="1168729"/>
    <lineage>
        <taxon>Bacteria</taxon>
        <taxon>Bacillati</taxon>
        <taxon>Actinomycetota</taxon>
        <taxon>Actinomycetes</taxon>
        <taxon>Propionibacteriales</taxon>
        <taxon>Nocardioidaceae</taxon>
        <taxon>Nocardioides</taxon>
    </lineage>
</organism>
<proteinExistence type="predicted"/>
<dbReference type="AlphaFoldDB" id="A0A4Q2T627"/>
<evidence type="ECO:0000256" key="2">
    <source>
        <dbReference type="ARBA" id="ARBA00023125"/>
    </source>
</evidence>
<accession>A0A4Q2T627</accession>
<dbReference type="InterPro" id="IPR018060">
    <property type="entry name" value="HTH_AraC"/>
</dbReference>
<comment type="caution">
    <text evidence="5">The sequence shown here is derived from an EMBL/GenBank/DDBJ whole genome shotgun (WGS) entry which is preliminary data.</text>
</comment>
<dbReference type="PROSITE" id="PS00041">
    <property type="entry name" value="HTH_ARAC_FAMILY_1"/>
    <property type="match status" value="1"/>
</dbReference>
<name>A0A4Q2T627_9ACTN</name>
<sequence>MPHDRARRGSPAVFGFEGSGDDARVWLDTVYGTNLRLTGPLGGVQHERTNHGIVAFDHIRIDAAYTFDSDPMPMLVVVDVLRGAAAYVRDGIEDQVQDGDSVLVTGWDMPFSGSCDFPELRTTSLSGSGLLAAVEEADPDFGQRLIFTSYRPHSAAAGARWRATVDQITSMLPVDATAEQEEAAACLLGHTLLHTFPNNVVVRATLPGVDHDAADDSPSTVRRAARIIEAHSSEELTPGDLARECGVTPRALQYAFRNHLGCTPQDYLRRVRLDLARRSLRDGTWPSVGDAAAAHGFFNPGRFATYYRELFDENPGQTLDRADI</sequence>
<dbReference type="InterPro" id="IPR050204">
    <property type="entry name" value="AraC_XylS_family_regulators"/>
</dbReference>
<evidence type="ECO:0000256" key="1">
    <source>
        <dbReference type="ARBA" id="ARBA00023015"/>
    </source>
</evidence>
<feature type="domain" description="HTH araC/xylS-type" evidence="4">
    <location>
        <begin position="222"/>
        <end position="321"/>
    </location>
</feature>
<keyword evidence="1" id="KW-0805">Transcription regulation</keyword>
<evidence type="ECO:0000259" key="4">
    <source>
        <dbReference type="PROSITE" id="PS01124"/>
    </source>
</evidence>
<protein>
    <submittedName>
        <fullName evidence="5">AraC family transcriptional regulator</fullName>
    </submittedName>
</protein>
<reference evidence="5 6" key="1">
    <citation type="submission" date="2019-01" db="EMBL/GenBank/DDBJ databases">
        <title>Novel species of Nocardioides.</title>
        <authorList>
            <person name="Liu Q."/>
            <person name="X Y.-H."/>
        </authorList>
    </citation>
    <scope>NUCLEOTIDE SEQUENCE [LARGE SCALE GENOMIC DNA]</scope>
    <source>
        <strain evidence="5 6">HLT2-9</strain>
    </source>
</reference>
<evidence type="ECO:0000313" key="5">
    <source>
        <dbReference type="EMBL" id="RYC14296.1"/>
    </source>
</evidence>
<evidence type="ECO:0000313" key="6">
    <source>
        <dbReference type="Proteomes" id="UP000291101"/>
    </source>
</evidence>
<dbReference type="SUPFAM" id="SSF46689">
    <property type="entry name" value="Homeodomain-like"/>
    <property type="match status" value="1"/>
</dbReference>
<dbReference type="Gene3D" id="1.10.10.60">
    <property type="entry name" value="Homeodomain-like"/>
    <property type="match status" value="1"/>
</dbReference>
<evidence type="ECO:0000256" key="3">
    <source>
        <dbReference type="ARBA" id="ARBA00023163"/>
    </source>
</evidence>
<gene>
    <name evidence="5" type="ORF">EUA94_03055</name>
</gene>
<dbReference type="GO" id="GO:0003700">
    <property type="term" value="F:DNA-binding transcription factor activity"/>
    <property type="evidence" value="ECO:0007669"/>
    <property type="project" value="InterPro"/>
</dbReference>
<dbReference type="InterPro" id="IPR018062">
    <property type="entry name" value="HTH_AraC-typ_CS"/>
</dbReference>
<dbReference type="PANTHER" id="PTHR46796">
    <property type="entry name" value="HTH-TYPE TRANSCRIPTIONAL ACTIVATOR RHAS-RELATED"/>
    <property type="match status" value="1"/>
</dbReference>
<keyword evidence="3" id="KW-0804">Transcription</keyword>
<dbReference type="PANTHER" id="PTHR46796:SF12">
    <property type="entry name" value="HTH-TYPE DNA-BINDING TRANSCRIPTIONAL ACTIVATOR EUTR"/>
    <property type="match status" value="1"/>
</dbReference>